<protein>
    <submittedName>
        <fullName evidence="1">Uncharacterized protein</fullName>
    </submittedName>
</protein>
<dbReference type="RefSeq" id="WP_187280732.1">
    <property type="nucleotide sequence ID" value="NZ_CP108085.1"/>
</dbReference>
<reference evidence="1" key="1">
    <citation type="submission" date="2022-10" db="EMBL/GenBank/DDBJ databases">
        <title>The complete genomes of actinobacterial strains from the NBC collection.</title>
        <authorList>
            <person name="Joergensen T.S."/>
            <person name="Alvarez Arevalo M."/>
            <person name="Sterndorff E.B."/>
            <person name="Faurdal D."/>
            <person name="Vuksanovic O."/>
            <person name="Mourched A.-S."/>
            <person name="Charusanti P."/>
            <person name="Shaw S."/>
            <person name="Blin K."/>
            <person name="Weber T."/>
        </authorList>
    </citation>
    <scope>NUCLEOTIDE SEQUENCE</scope>
    <source>
        <strain evidence="1">NBC_00254</strain>
    </source>
</reference>
<dbReference type="EMBL" id="CP108085">
    <property type="protein sequence ID" value="WUP76512.1"/>
    <property type="molecule type" value="Genomic_DNA"/>
</dbReference>
<organism evidence="1 2">
    <name type="scientific">Microbispora hainanensis</name>
    <dbReference type="NCBI Taxonomy" id="568844"/>
    <lineage>
        <taxon>Bacteria</taxon>
        <taxon>Bacillati</taxon>
        <taxon>Actinomycetota</taxon>
        <taxon>Actinomycetes</taxon>
        <taxon>Streptosporangiales</taxon>
        <taxon>Streptosporangiaceae</taxon>
        <taxon>Microbispora</taxon>
    </lineage>
</organism>
<keyword evidence="2" id="KW-1185">Reference proteome</keyword>
<evidence type="ECO:0000313" key="2">
    <source>
        <dbReference type="Proteomes" id="UP001432011"/>
    </source>
</evidence>
<gene>
    <name evidence="1" type="ORF">OG913_05685</name>
</gene>
<accession>A0ABZ1SVH5</accession>
<name>A0ABZ1SVH5_9ACTN</name>
<dbReference type="Proteomes" id="UP001432011">
    <property type="component" value="Chromosome"/>
</dbReference>
<proteinExistence type="predicted"/>
<evidence type="ECO:0000313" key="1">
    <source>
        <dbReference type="EMBL" id="WUP76512.1"/>
    </source>
</evidence>
<sequence>MGAIASYATARDVPRTRVVFCDAVAYDAGYLPVEDVAPARSCRSPHAARSSA</sequence>